<dbReference type="PANTHER" id="PTHR13789">
    <property type="entry name" value="MONOOXYGENASE"/>
    <property type="match status" value="1"/>
</dbReference>
<evidence type="ECO:0000256" key="1">
    <source>
        <dbReference type="ARBA" id="ARBA00023002"/>
    </source>
</evidence>
<dbReference type="InterPro" id="IPR002938">
    <property type="entry name" value="FAD-bd"/>
</dbReference>
<feature type="domain" description="FAD-binding" evidence="3">
    <location>
        <begin position="7"/>
        <end position="337"/>
    </location>
</feature>
<dbReference type="InterPro" id="IPR050493">
    <property type="entry name" value="FAD-dep_Monooxygenase_BioMet"/>
</dbReference>
<gene>
    <name evidence="4" type="ORF">BCM02_101468</name>
</gene>
<sequence length="379" mass="41692">MMTRPWLIAGGGISGLSAAIALQTCDLPFALFERFPEAKPAGAGIILAPNALEALRRLHPDLKERAIELGRAFSEMRILSDRGDVLSRMHGGQYGSSAALTRTDLHRLLTDALPSEALHLGKKAVGVKQCVLAEEQNPILMLEDGSEREGEAIIACDGIHSLLRQQITSPAPLRYAGYTCWRGIASIEIHQPYLSETWGARGRFGVVPLKNGRAYWYALTNAAPGDERASAMDAAGLLDHFANFHDPIPQILRQAQHHPLIHADIADRKPLEQLAYGRIAFMGDAAHAMTPNLGQGACQALEDAAVLASCIQRGNSPQDAFRAYEKLRISRVRRMVADSFRMGKIAQLEQPILCRIRNTVMKLIPDAMNNRQVQQLYRI</sequence>
<dbReference type="GO" id="GO:0004497">
    <property type="term" value="F:monooxygenase activity"/>
    <property type="evidence" value="ECO:0007669"/>
    <property type="project" value="UniProtKB-KW"/>
</dbReference>
<dbReference type="AlphaFoldDB" id="A0A5S5CHX0"/>
<evidence type="ECO:0000313" key="5">
    <source>
        <dbReference type="Proteomes" id="UP000323257"/>
    </source>
</evidence>
<name>A0A5S5CHX0_9BACL</name>
<comment type="caution">
    <text evidence="4">The sequence shown here is derived from an EMBL/GenBank/DDBJ whole genome shotgun (WGS) entry which is preliminary data.</text>
</comment>
<dbReference type="Pfam" id="PF01494">
    <property type="entry name" value="FAD_binding_3"/>
    <property type="match status" value="1"/>
</dbReference>
<dbReference type="SUPFAM" id="SSF51905">
    <property type="entry name" value="FAD/NAD(P)-binding domain"/>
    <property type="match status" value="1"/>
</dbReference>
<evidence type="ECO:0000256" key="2">
    <source>
        <dbReference type="ARBA" id="ARBA00023033"/>
    </source>
</evidence>
<dbReference type="PANTHER" id="PTHR13789:SF309">
    <property type="entry name" value="PUTATIVE (AFU_ORTHOLOGUE AFUA_6G14510)-RELATED"/>
    <property type="match status" value="1"/>
</dbReference>
<protein>
    <submittedName>
        <fullName evidence="4">2-polyprenyl-6-methoxyphenol hydroxylase-like FAD-dependent oxidoreductase</fullName>
    </submittedName>
</protein>
<dbReference type="GO" id="GO:0071949">
    <property type="term" value="F:FAD binding"/>
    <property type="evidence" value="ECO:0007669"/>
    <property type="project" value="InterPro"/>
</dbReference>
<dbReference type="Gene3D" id="3.50.50.60">
    <property type="entry name" value="FAD/NAD(P)-binding domain"/>
    <property type="match status" value="1"/>
</dbReference>
<dbReference type="InterPro" id="IPR036188">
    <property type="entry name" value="FAD/NAD-bd_sf"/>
</dbReference>
<dbReference type="EMBL" id="VNHS01000001">
    <property type="protein sequence ID" value="TYP79350.1"/>
    <property type="molecule type" value="Genomic_DNA"/>
</dbReference>
<accession>A0A5S5CHX0</accession>
<dbReference type="PRINTS" id="PR00420">
    <property type="entry name" value="RNGMNOXGNASE"/>
</dbReference>
<evidence type="ECO:0000313" key="4">
    <source>
        <dbReference type="EMBL" id="TYP79350.1"/>
    </source>
</evidence>
<organism evidence="4 5">
    <name type="scientific">Paenibacillus methanolicus</name>
    <dbReference type="NCBI Taxonomy" id="582686"/>
    <lineage>
        <taxon>Bacteria</taxon>
        <taxon>Bacillati</taxon>
        <taxon>Bacillota</taxon>
        <taxon>Bacilli</taxon>
        <taxon>Bacillales</taxon>
        <taxon>Paenibacillaceae</taxon>
        <taxon>Paenibacillus</taxon>
    </lineage>
</organism>
<evidence type="ECO:0000259" key="3">
    <source>
        <dbReference type="Pfam" id="PF01494"/>
    </source>
</evidence>
<keyword evidence="5" id="KW-1185">Reference proteome</keyword>
<reference evidence="4 5" key="1">
    <citation type="submission" date="2019-07" db="EMBL/GenBank/DDBJ databases">
        <title>Genomic Encyclopedia of Type Strains, Phase III (KMG-III): the genomes of soil and plant-associated and newly described type strains.</title>
        <authorList>
            <person name="Whitman W."/>
        </authorList>
    </citation>
    <scope>NUCLEOTIDE SEQUENCE [LARGE SCALE GENOMIC DNA]</scope>
    <source>
        <strain evidence="4 5">BL24</strain>
    </source>
</reference>
<proteinExistence type="predicted"/>
<keyword evidence="2" id="KW-0503">Monooxygenase</keyword>
<keyword evidence="1" id="KW-0560">Oxidoreductase</keyword>
<dbReference type="Proteomes" id="UP000323257">
    <property type="component" value="Unassembled WGS sequence"/>
</dbReference>